<dbReference type="PROSITE" id="PS00455">
    <property type="entry name" value="AMP_BINDING"/>
    <property type="match status" value="1"/>
</dbReference>
<dbReference type="InterPro" id="IPR000873">
    <property type="entry name" value="AMP-dep_synth/lig_dom"/>
</dbReference>
<evidence type="ECO:0000313" key="7">
    <source>
        <dbReference type="EMBL" id="BAO99112.1"/>
    </source>
</evidence>
<evidence type="ECO:0000256" key="3">
    <source>
        <dbReference type="ARBA" id="ARBA00022832"/>
    </source>
</evidence>
<dbReference type="RefSeq" id="WP_052373597.1">
    <property type="nucleotide sequence ID" value="NZ_JADLPU010000001.1"/>
</dbReference>
<dbReference type="InterPro" id="IPR040097">
    <property type="entry name" value="FAAL/FAAC"/>
</dbReference>
<dbReference type="InterPro" id="IPR020845">
    <property type="entry name" value="AMP-binding_CS"/>
</dbReference>
<sequence>MGTPPTLVDIASARVTDDPHRIAFRFANYREDTEEVDFQRLWERVAVVAQRLIDTTAPGDRVVLLCPPGPHFVHAFFACLATRRIAVAVPLPTSPHQVAAVTAIIRDSDAAAAIAPLSAVPVDGEVLGRDLRIIDIDSIDGGADAEIRCAAPTPDDIAFLQYTSGSTGSPKGVTVLHRNLVHNLELITANFGLTERNSLVSWLPPFHDMGLIQGMLLPVFVGMRATLMSPMTFLRNPLTWLRAISESENVLAGGPNLAYGLCTKRISPAEAALLDLSGWEMAFVGAEPVDPKTLRAFADTFAVSGFRAESFVPTYGLAESTLYVSGGPVGAGARPRRFSTDELERGVAIEWPTGRELLSMGPVRPEHVAVVDRATGRRCPDNRVGEIWLRGASVAAGYWNKPEQTRGAFAATIAEEDGAEYLRTGDLGFVCAGELYVSGRSKELMIVHGRNIFPQDVERTIVSNHPMLRPGGCAVFAATIDNEDRVIAVQELNDTLEPGSAAALEGSIRDIVSRVHAISLHQVVFVEKGGVPKTTSGKIQRQRLRETYSAGAALEESAL</sequence>
<dbReference type="InterPro" id="IPR045851">
    <property type="entry name" value="AMP-bd_C_sf"/>
</dbReference>
<feature type="domain" description="AMP-dependent synthetase/ligase" evidence="5">
    <location>
        <begin position="15"/>
        <end position="399"/>
    </location>
</feature>
<dbReference type="EMBL" id="AB700587">
    <property type="protein sequence ID" value="BAO99112.1"/>
    <property type="molecule type" value="Genomic_DNA"/>
</dbReference>
<evidence type="ECO:0000259" key="5">
    <source>
        <dbReference type="Pfam" id="PF00501"/>
    </source>
</evidence>
<dbReference type="GO" id="GO:0005886">
    <property type="term" value="C:plasma membrane"/>
    <property type="evidence" value="ECO:0007669"/>
    <property type="project" value="TreeGrafter"/>
</dbReference>
<evidence type="ECO:0000259" key="6">
    <source>
        <dbReference type="Pfam" id="PF23024"/>
    </source>
</evidence>
<organism evidence="7">
    <name type="scientific">Nocardia otitidiscaviarum</name>
    <dbReference type="NCBI Taxonomy" id="1823"/>
    <lineage>
        <taxon>Bacteria</taxon>
        <taxon>Bacillati</taxon>
        <taxon>Actinomycetota</taxon>
        <taxon>Actinomycetes</taxon>
        <taxon>Mycobacteriales</taxon>
        <taxon>Nocardiaceae</taxon>
        <taxon>Nocardia</taxon>
    </lineage>
</organism>
<dbReference type="CDD" id="cd05931">
    <property type="entry name" value="FAAL"/>
    <property type="match status" value="1"/>
</dbReference>
<dbReference type="AlphaFoldDB" id="A0A060PTZ6"/>
<comment type="similarity">
    <text evidence="1">Belongs to the ATP-dependent AMP-binding enzyme family.</text>
</comment>
<dbReference type="InterPro" id="IPR042099">
    <property type="entry name" value="ANL_N_sf"/>
</dbReference>
<dbReference type="PANTHER" id="PTHR22754">
    <property type="entry name" value="DISCO-INTERACTING PROTEIN 2 DIP2 -RELATED"/>
    <property type="match status" value="1"/>
</dbReference>
<evidence type="ECO:0000256" key="4">
    <source>
        <dbReference type="ARBA" id="ARBA00023098"/>
    </source>
</evidence>
<dbReference type="GO" id="GO:0070566">
    <property type="term" value="F:adenylyltransferase activity"/>
    <property type="evidence" value="ECO:0007669"/>
    <property type="project" value="TreeGrafter"/>
</dbReference>
<evidence type="ECO:0000256" key="1">
    <source>
        <dbReference type="ARBA" id="ARBA00006432"/>
    </source>
</evidence>
<dbReference type="PANTHER" id="PTHR22754:SF32">
    <property type="entry name" value="DISCO-INTERACTING PROTEIN 2"/>
    <property type="match status" value="1"/>
</dbReference>
<dbReference type="Pfam" id="PF23024">
    <property type="entry name" value="AMP-dom_DIP2-like"/>
    <property type="match status" value="1"/>
</dbReference>
<dbReference type="GO" id="GO:0006633">
    <property type="term" value="P:fatty acid biosynthetic process"/>
    <property type="evidence" value="ECO:0007669"/>
    <property type="project" value="TreeGrafter"/>
</dbReference>
<keyword evidence="4" id="KW-0443">Lipid metabolism</keyword>
<dbReference type="Gene3D" id="3.40.50.12780">
    <property type="entry name" value="N-terminal domain of ligase-like"/>
    <property type="match status" value="1"/>
</dbReference>
<dbReference type="FunFam" id="3.40.50.12780:FF:000013">
    <property type="entry name" value="Long-chain-fatty-acid--AMP ligase FadD32"/>
    <property type="match status" value="1"/>
</dbReference>
<evidence type="ECO:0000256" key="2">
    <source>
        <dbReference type="ARBA" id="ARBA00022598"/>
    </source>
</evidence>
<feature type="domain" description="AMP-binding enzyme C-terminal" evidence="6">
    <location>
        <begin position="443"/>
        <end position="550"/>
    </location>
</feature>
<dbReference type="GO" id="GO:0016874">
    <property type="term" value="F:ligase activity"/>
    <property type="evidence" value="ECO:0007669"/>
    <property type="project" value="UniProtKB-KW"/>
</dbReference>
<dbReference type="GO" id="GO:0071766">
    <property type="term" value="P:Actinobacterium-type cell wall biogenesis"/>
    <property type="evidence" value="ECO:0007669"/>
    <property type="project" value="UniProtKB-ARBA"/>
</dbReference>
<accession>A0A060PTZ6</accession>
<proteinExistence type="inferred from homology"/>
<dbReference type="InterPro" id="IPR025110">
    <property type="entry name" value="AMP-bd_C"/>
</dbReference>
<keyword evidence="2" id="KW-0436">Ligase</keyword>
<dbReference type="SUPFAM" id="SSF56801">
    <property type="entry name" value="Acetyl-CoA synthetase-like"/>
    <property type="match status" value="1"/>
</dbReference>
<dbReference type="Pfam" id="PF00501">
    <property type="entry name" value="AMP-binding"/>
    <property type="match status" value="1"/>
</dbReference>
<protein>
    <submittedName>
        <fullName evidence="7">Amino acid adenylation domain protein</fullName>
    </submittedName>
</protein>
<reference evidence="7" key="1">
    <citation type="journal article" date="2014" name="BMC Genomics">
        <title>Genome based analysis of type-I polyketide synthase and nonribosomal peptide synthetase gene clusters in seven strains of five representative Nocardia species.</title>
        <authorList>
            <person name="Komaki H."/>
            <person name="Ichikawa N."/>
            <person name="Hosoyama A."/>
            <person name="Takahashi-Nakaguchi A."/>
            <person name="Matsuzawa T."/>
            <person name="Suzuki K."/>
            <person name="Fujita N."/>
            <person name="Gonoi T."/>
        </authorList>
    </citation>
    <scope>NUCLEOTIDE SEQUENCE</scope>
    <source>
        <strain evidence="7">IFM 11049</strain>
    </source>
</reference>
<keyword evidence="3" id="KW-0276">Fatty acid metabolism</keyword>
<dbReference type="Gene3D" id="3.30.300.30">
    <property type="match status" value="1"/>
</dbReference>
<name>A0A060PTZ6_9NOCA</name>